<gene>
    <name evidence="2" type="ORF">V5E97_10885</name>
</gene>
<evidence type="ECO:0000256" key="1">
    <source>
        <dbReference type="SAM" id="MobiDB-lite"/>
    </source>
</evidence>
<proteinExistence type="predicted"/>
<sequence length="219" mass="23607">MFGGRRTYVFLSIAVFGTLGCSGAREVRYVYQDGHSGVIGMPANTSKWPKYYRKHADKLMEQHFPGGYEVVRAEEVVEGSRTLTINGSNSAEIQPTASSQLLAVGKLGRTSSRSQSDSLKIKECRILYRKAEQLDPEAQIEYAERAMWTPAPYIDPNALDRKLAKAKLEEPKACAPGTLATAAVPAQAGSSSEAKSAHSDGIPAAGNPTERAASVLKAF</sequence>
<accession>A0AAU7CNM1</accession>
<name>A0AAU7CNM1_9BACT</name>
<dbReference type="PROSITE" id="PS51257">
    <property type="entry name" value="PROKAR_LIPOPROTEIN"/>
    <property type="match status" value="1"/>
</dbReference>
<feature type="region of interest" description="Disordered" evidence="1">
    <location>
        <begin position="182"/>
        <end position="219"/>
    </location>
</feature>
<evidence type="ECO:0008006" key="3">
    <source>
        <dbReference type="Google" id="ProtNLM"/>
    </source>
</evidence>
<organism evidence="2">
    <name type="scientific">Singulisphaera sp. Ch08</name>
    <dbReference type="NCBI Taxonomy" id="3120278"/>
    <lineage>
        <taxon>Bacteria</taxon>
        <taxon>Pseudomonadati</taxon>
        <taxon>Planctomycetota</taxon>
        <taxon>Planctomycetia</taxon>
        <taxon>Isosphaerales</taxon>
        <taxon>Isosphaeraceae</taxon>
        <taxon>Singulisphaera</taxon>
    </lineage>
</organism>
<dbReference type="AlphaFoldDB" id="A0AAU7CNM1"/>
<protein>
    <recommendedName>
        <fullName evidence="3">Lipoprotein</fullName>
    </recommendedName>
</protein>
<dbReference type="RefSeq" id="WP_406699362.1">
    <property type="nucleotide sequence ID" value="NZ_CP155447.1"/>
</dbReference>
<dbReference type="EMBL" id="CP155447">
    <property type="protein sequence ID" value="XBH06512.1"/>
    <property type="molecule type" value="Genomic_DNA"/>
</dbReference>
<evidence type="ECO:0000313" key="2">
    <source>
        <dbReference type="EMBL" id="XBH06512.1"/>
    </source>
</evidence>
<reference evidence="2" key="1">
    <citation type="submission" date="2024-05" db="EMBL/GenBank/DDBJ databases">
        <title>Planctomycetes of the genus Singulisphaera possess chitinolytic capabilities.</title>
        <authorList>
            <person name="Ivanova A."/>
        </authorList>
    </citation>
    <scope>NUCLEOTIDE SEQUENCE</scope>
    <source>
        <strain evidence="2">Ch08T</strain>
    </source>
</reference>